<dbReference type="EMBL" id="JANBPW010006527">
    <property type="protein sequence ID" value="KAJ1929326.1"/>
    <property type="molecule type" value="Genomic_DNA"/>
</dbReference>
<name>A0ACC1IY71_9FUNG</name>
<gene>
    <name evidence="1" type="primary">BOS1</name>
    <name evidence="1" type="ORF">FBU59_007054</name>
</gene>
<reference evidence="1" key="1">
    <citation type="submission" date="2022-07" db="EMBL/GenBank/DDBJ databases">
        <title>Phylogenomic reconstructions and comparative analyses of Kickxellomycotina fungi.</title>
        <authorList>
            <person name="Reynolds N.K."/>
            <person name="Stajich J.E."/>
            <person name="Barry K."/>
            <person name="Grigoriev I.V."/>
            <person name="Crous P."/>
            <person name="Smith M.E."/>
        </authorList>
    </citation>
    <scope>NUCLEOTIDE SEQUENCE</scope>
    <source>
        <strain evidence="1">NRRL 5244</strain>
    </source>
</reference>
<sequence>MTSEYNAAQRLLHKIKQNVSEFELDTRPDTTVLQAGISQDLQTLGKKIAEYRILARQDTNDRKRRMMVDRATALADDHEALKRRPMDTAITMDGGHGEDAFYQRSEMALDNFIAQGVASLGNLREQRGMLQGAHRRILNADSTLGLSKSVITYINRRTTQDKIILVAGMLVTCISIYFIVQFFG</sequence>
<proteinExistence type="predicted"/>
<keyword evidence="2" id="KW-1185">Reference proteome</keyword>
<comment type="caution">
    <text evidence="1">The sequence shown here is derived from an EMBL/GenBank/DDBJ whole genome shotgun (WGS) entry which is preliminary data.</text>
</comment>
<organism evidence="1 2">
    <name type="scientific">Linderina macrospora</name>
    <dbReference type="NCBI Taxonomy" id="4868"/>
    <lineage>
        <taxon>Eukaryota</taxon>
        <taxon>Fungi</taxon>
        <taxon>Fungi incertae sedis</taxon>
        <taxon>Zoopagomycota</taxon>
        <taxon>Kickxellomycotina</taxon>
        <taxon>Kickxellomycetes</taxon>
        <taxon>Kickxellales</taxon>
        <taxon>Kickxellaceae</taxon>
        <taxon>Linderina</taxon>
    </lineage>
</organism>
<evidence type="ECO:0000313" key="1">
    <source>
        <dbReference type="EMBL" id="KAJ1929326.1"/>
    </source>
</evidence>
<dbReference type="Proteomes" id="UP001150603">
    <property type="component" value="Unassembled WGS sequence"/>
</dbReference>
<accession>A0ACC1IY71</accession>
<evidence type="ECO:0000313" key="2">
    <source>
        <dbReference type="Proteomes" id="UP001150603"/>
    </source>
</evidence>
<protein>
    <submittedName>
        <fullName evidence="1">Protein transport protein bos1</fullName>
    </submittedName>
</protein>